<comment type="caution">
    <text evidence="3">The sequence shown here is derived from an EMBL/GenBank/DDBJ whole genome shotgun (WGS) entry which is preliminary data.</text>
</comment>
<evidence type="ECO:0000256" key="1">
    <source>
        <dbReference type="ARBA" id="ARBA00022737"/>
    </source>
</evidence>
<accession>A0A9P5XPJ5</accession>
<evidence type="ECO:0000313" key="4">
    <source>
        <dbReference type="Proteomes" id="UP000807342"/>
    </source>
</evidence>
<dbReference type="Gene3D" id="3.40.50.300">
    <property type="entry name" value="P-loop containing nucleotide triphosphate hydrolases"/>
    <property type="match status" value="1"/>
</dbReference>
<dbReference type="Proteomes" id="UP000807342">
    <property type="component" value="Unassembled WGS sequence"/>
</dbReference>
<keyword evidence="4" id="KW-1185">Reference proteome</keyword>
<gene>
    <name evidence="3" type="ORF">P691DRAFT_808516</name>
</gene>
<evidence type="ECO:0000259" key="2">
    <source>
        <dbReference type="Pfam" id="PF24883"/>
    </source>
</evidence>
<dbReference type="PANTHER" id="PTHR10039:SF17">
    <property type="entry name" value="FUNGAL STAND N-TERMINAL GOODBYE DOMAIN-CONTAINING PROTEIN-RELATED"/>
    <property type="match status" value="1"/>
</dbReference>
<protein>
    <recommendedName>
        <fullName evidence="2">Nephrocystin 3-like N-terminal domain-containing protein</fullName>
    </recommendedName>
</protein>
<reference evidence="3" key="1">
    <citation type="submission" date="2020-11" db="EMBL/GenBank/DDBJ databases">
        <authorList>
            <consortium name="DOE Joint Genome Institute"/>
            <person name="Ahrendt S."/>
            <person name="Riley R."/>
            <person name="Andreopoulos W."/>
            <person name="Labutti K."/>
            <person name="Pangilinan J."/>
            <person name="Ruiz-Duenas F.J."/>
            <person name="Barrasa J.M."/>
            <person name="Sanchez-Garcia M."/>
            <person name="Camarero S."/>
            <person name="Miyauchi S."/>
            <person name="Serrano A."/>
            <person name="Linde D."/>
            <person name="Babiker R."/>
            <person name="Drula E."/>
            <person name="Ayuso-Fernandez I."/>
            <person name="Pacheco R."/>
            <person name="Padilla G."/>
            <person name="Ferreira P."/>
            <person name="Barriuso J."/>
            <person name="Kellner H."/>
            <person name="Castanera R."/>
            <person name="Alfaro M."/>
            <person name="Ramirez L."/>
            <person name="Pisabarro A.G."/>
            <person name="Kuo A."/>
            <person name="Tritt A."/>
            <person name="Lipzen A."/>
            <person name="He G."/>
            <person name="Yan M."/>
            <person name="Ng V."/>
            <person name="Cullen D."/>
            <person name="Martin F."/>
            <person name="Rosso M.-N."/>
            <person name="Henrissat B."/>
            <person name="Hibbett D."/>
            <person name="Martinez A.T."/>
            <person name="Grigoriev I.V."/>
        </authorList>
    </citation>
    <scope>NUCLEOTIDE SEQUENCE</scope>
    <source>
        <strain evidence="3">MF-IS2</strain>
    </source>
</reference>
<dbReference type="SUPFAM" id="SSF52540">
    <property type="entry name" value="P-loop containing nucleoside triphosphate hydrolases"/>
    <property type="match status" value="1"/>
</dbReference>
<evidence type="ECO:0000313" key="3">
    <source>
        <dbReference type="EMBL" id="KAF9454379.1"/>
    </source>
</evidence>
<sequence length="614" mass="69052">MIPGQRRCSYLYSHQGIDILREASNHDAAYDSSARDPPPQCFPGTREQYIEDIVHWAVPAIGANDPLSLFWMKGPAGVGKSAVAQTCVERLKEMGKLGAAFFFATKKRDKATQFFPTIIYQLSTEFPDYCDLVDQRIRRDRTIFSKTMAAQFKTLIVKPLQELEESGRSIGKRIAIFIDGLDECESADSQCDIIKIIAAAARDGTTPLCWAFFSRPESHIEGTFAIADIVQITCTTLLPISRDADGDIELYLRGGFENILRRRNIPLKTQWPSDDDIRILVGAAHGLFIYVATALRVIIQSGTLPEDSLRAIITHISDCDNDPRTKGAPAYPFAELDAFYTLIMQRISPEILPTVLLLYRMLGTWNSYPGGGRTRGVLFLSNVLGLSELKLKLICNELSAVLQVHISDQPFLIHTADTSKPFQHASFEIVEALGYPINIWLGGSLSFYHKSFYDFLVDSTRSGVFCITDLAGYNDTWFKHCLETQLKYQESYCFRDSELVLAPGVLDSSSSLSYPYANELVNSILKARVLDFLHKSCLSLTSIPEISPQLLQQFQHADFRKCLYINTIMFKTNRPMNTIMWGYPGHTKFISGTGLFQHYSHDLSGFAHQFRQVS</sequence>
<dbReference type="AlphaFoldDB" id="A0A9P5XPJ5"/>
<dbReference type="Pfam" id="PF24883">
    <property type="entry name" value="NPHP3_N"/>
    <property type="match status" value="1"/>
</dbReference>
<organism evidence="3 4">
    <name type="scientific">Macrolepiota fuliginosa MF-IS2</name>
    <dbReference type="NCBI Taxonomy" id="1400762"/>
    <lineage>
        <taxon>Eukaryota</taxon>
        <taxon>Fungi</taxon>
        <taxon>Dikarya</taxon>
        <taxon>Basidiomycota</taxon>
        <taxon>Agaricomycotina</taxon>
        <taxon>Agaricomycetes</taxon>
        <taxon>Agaricomycetidae</taxon>
        <taxon>Agaricales</taxon>
        <taxon>Agaricineae</taxon>
        <taxon>Agaricaceae</taxon>
        <taxon>Macrolepiota</taxon>
    </lineage>
</organism>
<dbReference type="PANTHER" id="PTHR10039">
    <property type="entry name" value="AMELOGENIN"/>
    <property type="match status" value="1"/>
</dbReference>
<keyword evidence="1" id="KW-0677">Repeat</keyword>
<proteinExistence type="predicted"/>
<dbReference type="OrthoDB" id="5106486at2759"/>
<dbReference type="InterPro" id="IPR056884">
    <property type="entry name" value="NPHP3-like_N"/>
</dbReference>
<feature type="domain" description="Nephrocystin 3-like N-terminal" evidence="2">
    <location>
        <begin position="68"/>
        <end position="215"/>
    </location>
</feature>
<name>A0A9P5XPJ5_9AGAR</name>
<dbReference type="EMBL" id="MU151054">
    <property type="protein sequence ID" value="KAF9454379.1"/>
    <property type="molecule type" value="Genomic_DNA"/>
</dbReference>
<dbReference type="InterPro" id="IPR027417">
    <property type="entry name" value="P-loop_NTPase"/>
</dbReference>